<evidence type="ECO:0000313" key="3">
    <source>
        <dbReference type="Proteomes" id="UP000324222"/>
    </source>
</evidence>
<dbReference type="AlphaFoldDB" id="A0A5B7IX93"/>
<keyword evidence="3" id="KW-1185">Reference proteome</keyword>
<evidence type="ECO:0000313" key="2">
    <source>
        <dbReference type="EMBL" id="MPC86077.1"/>
    </source>
</evidence>
<evidence type="ECO:0000256" key="1">
    <source>
        <dbReference type="SAM" id="MobiDB-lite"/>
    </source>
</evidence>
<organism evidence="2 3">
    <name type="scientific">Portunus trituberculatus</name>
    <name type="common">Swimming crab</name>
    <name type="synonym">Neptunus trituberculatus</name>
    <dbReference type="NCBI Taxonomy" id="210409"/>
    <lineage>
        <taxon>Eukaryota</taxon>
        <taxon>Metazoa</taxon>
        <taxon>Ecdysozoa</taxon>
        <taxon>Arthropoda</taxon>
        <taxon>Crustacea</taxon>
        <taxon>Multicrustacea</taxon>
        <taxon>Malacostraca</taxon>
        <taxon>Eumalacostraca</taxon>
        <taxon>Eucarida</taxon>
        <taxon>Decapoda</taxon>
        <taxon>Pleocyemata</taxon>
        <taxon>Brachyura</taxon>
        <taxon>Eubrachyura</taxon>
        <taxon>Portunoidea</taxon>
        <taxon>Portunidae</taxon>
        <taxon>Portuninae</taxon>
        <taxon>Portunus</taxon>
    </lineage>
</organism>
<comment type="caution">
    <text evidence="2">The sequence shown here is derived from an EMBL/GenBank/DDBJ whole genome shotgun (WGS) entry which is preliminary data.</text>
</comment>
<gene>
    <name evidence="2" type="ORF">E2C01_080889</name>
</gene>
<protein>
    <submittedName>
        <fullName evidence="2">Uncharacterized protein</fullName>
    </submittedName>
</protein>
<dbReference type="EMBL" id="VSRR010070398">
    <property type="protein sequence ID" value="MPC86077.1"/>
    <property type="molecule type" value="Genomic_DNA"/>
</dbReference>
<feature type="compositionally biased region" description="Basic and acidic residues" evidence="1">
    <location>
        <begin position="7"/>
        <end position="37"/>
    </location>
</feature>
<sequence length="82" mass="9278">MGVCYEESNRKQQVEGHLSRKAASDHERSDTHSKTYPDIDVFSNPKNQPQFHYSHDSKINSGISQASGAKRKKMWSGEVESP</sequence>
<feature type="region of interest" description="Disordered" evidence="1">
    <location>
        <begin position="1"/>
        <end position="82"/>
    </location>
</feature>
<reference evidence="2 3" key="1">
    <citation type="submission" date="2019-05" db="EMBL/GenBank/DDBJ databases">
        <title>Another draft genome of Portunus trituberculatus and its Hox gene families provides insights of decapod evolution.</title>
        <authorList>
            <person name="Jeong J.-H."/>
            <person name="Song I."/>
            <person name="Kim S."/>
            <person name="Choi T."/>
            <person name="Kim D."/>
            <person name="Ryu S."/>
            <person name="Kim W."/>
        </authorList>
    </citation>
    <scope>NUCLEOTIDE SEQUENCE [LARGE SCALE GENOMIC DNA]</scope>
    <source>
        <tissue evidence="2">Muscle</tissue>
    </source>
</reference>
<dbReference type="Proteomes" id="UP000324222">
    <property type="component" value="Unassembled WGS sequence"/>
</dbReference>
<accession>A0A5B7IX93</accession>
<proteinExistence type="predicted"/>
<name>A0A5B7IX93_PORTR</name>